<accession>A0A4V3UT94</accession>
<evidence type="ECO:0000313" key="3">
    <source>
        <dbReference type="Proteomes" id="UP000307749"/>
    </source>
</evidence>
<reference evidence="2 3" key="1">
    <citation type="submission" date="2017-02" db="EMBL/GenBank/DDBJ databases">
        <title>Whole genome sequencing of Metallibacterium scheffleri DSM 24874 (T).</title>
        <authorList>
            <person name="Kumar S."/>
            <person name="Patil P."/>
            <person name="Patil P.B."/>
        </authorList>
    </citation>
    <scope>NUCLEOTIDE SEQUENCE [LARGE SCALE GENOMIC DNA]</scope>
    <source>
        <strain evidence="2 3">DSM 24874</strain>
    </source>
</reference>
<proteinExistence type="predicted"/>
<comment type="caution">
    <text evidence="2">The sequence shown here is derived from an EMBL/GenBank/DDBJ whole genome shotgun (WGS) entry which is preliminary data.</text>
</comment>
<dbReference type="AlphaFoldDB" id="A0A4V3UT94"/>
<sequence>MSKAWQAYARHVLDTIEKIRRIQQRGDLTQDEMLYDATLRNEQSGSEPLRSPVRGSDPVMEKSNLTPVFGFDESSDRDAIAPIKVSQDNATEPSNE</sequence>
<feature type="region of interest" description="Disordered" evidence="1">
    <location>
        <begin position="39"/>
        <end position="96"/>
    </location>
</feature>
<dbReference type="EMBL" id="MWQO01000035">
    <property type="protein sequence ID" value="THD09821.1"/>
    <property type="molecule type" value="Genomic_DNA"/>
</dbReference>
<gene>
    <name evidence="2" type="ORF">B1806_10010</name>
</gene>
<evidence type="ECO:0000256" key="1">
    <source>
        <dbReference type="SAM" id="MobiDB-lite"/>
    </source>
</evidence>
<dbReference type="OrthoDB" id="4829434at2"/>
<dbReference type="Proteomes" id="UP000307749">
    <property type="component" value="Unassembled WGS sequence"/>
</dbReference>
<keyword evidence="3" id="KW-1185">Reference proteome</keyword>
<dbReference type="RefSeq" id="WP_081129036.1">
    <property type="nucleotide sequence ID" value="NZ_LDOS01000002.1"/>
</dbReference>
<evidence type="ECO:0000313" key="2">
    <source>
        <dbReference type="EMBL" id="THD09821.1"/>
    </source>
</evidence>
<protein>
    <submittedName>
        <fullName evidence="2">Uncharacterized protein</fullName>
    </submittedName>
</protein>
<organism evidence="2 3">
    <name type="scientific">Metallibacterium scheffleri</name>
    <dbReference type="NCBI Taxonomy" id="993689"/>
    <lineage>
        <taxon>Bacteria</taxon>
        <taxon>Pseudomonadati</taxon>
        <taxon>Pseudomonadota</taxon>
        <taxon>Gammaproteobacteria</taxon>
        <taxon>Lysobacterales</taxon>
        <taxon>Rhodanobacteraceae</taxon>
        <taxon>Metallibacterium</taxon>
    </lineage>
</organism>
<name>A0A4V3UT94_9GAMM</name>
<feature type="compositionally biased region" description="Polar residues" evidence="1">
    <location>
        <begin position="86"/>
        <end position="96"/>
    </location>
</feature>